<feature type="chain" id="PRO_5018782051" evidence="1">
    <location>
        <begin position="30"/>
        <end position="392"/>
    </location>
</feature>
<evidence type="ECO:0000313" key="4">
    <source>
        <dbReference type="Proteomes" id="UP000280346"/>
    </source>
</evidence>
<accession>A0A3S0WJT2</accession>
<dbReference type="AlphaFoldDB" id="A0A3S0WJT2"/>
<evidence type="ECO:0000313" key="3">
    <source>
        <dbReference type="EMBL" id="RUQ66762.1"/>
    </source>
</evidence>
<evidence type="ECO:0000256" key="1">
    <source>
        <dbReference type="SAM" id="SignalP"/>
    </source>
</evidence>
<dbReference type="RefSeq" id="WP_127001700.1">
    <property type="nucleotide sequence ID" value="NZ_JBNPXW010000016.1"/>
</dbReference>
<dbReference type="InterPro" id="IPR023614">
    <property type="entry name" value="Porin_dom_sf"/>
</dbReference>
<dbReference type="Proteomes" id="UP000280346">
    <property type="component" value="Unassembled WGS sequence"/>
</dbReference>
<organism evidence="3 4">
    <name type="scientific">Azospirillum doebereinerae</name>
    <dbReference type="NCBI Taxonomy" id="92933"/>
    <lineage>
        <taxon>Bacteria</taxon>
        <taxon>Pseudomonadati</taxon>
        <taxon>Pseudomonadota</taxon>
        <taxon>Alphaproteobacteria</taxon>
        <taxon>Rhodospirillales</taxon>
        <taxon>Azospirillaceae</taxon>
        <taxon>Azospirillum</taxon>
    </lineage>
</organism>
<proteinExistence type="predicted"/>
<feature type="signal peptide" evidence="1">
    <location>
        <begin position="1"/>
        <end position="29"/>
    </location>
</feature>
<gene>
    <name evidence="3" type="ORF">EJ913_21480</name>
</gene>
<reference evidence="3 4" key="1">
    <citation type="submission" date="2018-12" db="EMBL/GenBank/DDBJ databases">
        <authorList>
            <person name="Yang Y."/>
        </authorList>
    </citation>
    <scope>NUCLEOTIDE SEQUENCE [LARGE SCALE GENOMIC DNA]</scope>
    <source>
        <strain evidence="3 4">GSF71</strain>
    </source>
</reference>
<dbReference type="InterPro" id="IPR033900">
    <property type="entry name" value="Gram_neg_porin_domain"/>
</dbReference>
<keyword evidence="1" id="KW-0732">Signal</keyword>
<sequence>MRFAVSARTAATATAVVALGAALASPALAQSSFDITVGGDGYFQGAFVDQRQDSGLRSTEFANRLRLTISPNAKADNGLEYGGRLRLLAGNGDPAVSSRTVENDRAFLYATGGFGTVQAGVLNGLSDEYGMIGPNVEGVAGSADSNGLLFLNGSTTYGALPLTATSVRTLISYDAGTKIVYLSPSFGGVQAAFSYTPRSGDSNTSVNRRKTDALGGGLSFHDVIEGGAVYQGVFDAVTVEASAFYQTGKTVRQTDGVSDQRFENLNSFHVGANVAYEGFKVGASYAYSGDSAYAKDAPSKRDQEVLIVGGQYASGPLLFAANYVRARGNDSATLSTPAKADIWQGGITWTVAPGLTTGLEYDYVRSSLSSTTGGADLNDRADIVMLDTRFAF</sequence>
<dbReference type="Gene3D" id="2.40.160.10">
    <property type="entry name" value="Porin"/>
    <property type="match status" value="1"/>
</dbReference>
<comment type="caution">
    <text evidence="3">The sequence shown here is derived from an EMBL/GenBank/DDBJ whole genome shotgun (WGS) entry which is preliminary data.</text>
</comment>
<dbReference type="SUPFAM" id="SSF56935">
    <property type="entry name" value="Porins"/>
    <property type="match status" value="1"/>
</dbReference>
<keyword evidence="4" id="KW-1185">Reference proteome</keyword>
<name>A0A3S0WJT2_9PROT</name>
<dbReference type="GO" id="GO:0016020">
    <property type="term" value="C:membrane"/>
    <property type="evidence" value="ECO:0007669"/>
    <property type="project" value="InterPro"/>
</dbReference>
<protein>
    <submittedName>
        <fullName evidence="3">Porin</fullName>
    </submittedName>
</protein>
<dbReference type="GO" id="GO:0015288">
    <property type="term" value="F:porin activity"/>
    <property type="evidence" value="ECO:0007669"/>
    <property type="project" value="InterPro"/>
</dbReference>
<dbReference type="EMBL" id="RZIJ01000019">
    <property type="protein sequence ID" value="RUQ66762.1"/>
    <property type="molecule type" value="Genomic_DNA"/>
</dbReference>
<evidence type="ECO:0000259" key="2">
    <source>
        <dbReference type="Pfam" id="PF13609"/>
    </source>
</evidence>
<dbReference type="OrthoDB" id="6758483at2"/>
<dbReference type="Pfam" id="PF13609">
    <property type="entry name" value="Porin_4"/>
    <property type="match status" value="1"/>
</dbReference>
<feature type="domain" description="Porin" evidence="2">
    <location>
        <begin position="15"/>
        <end position="366"/>
    </location>
</feature>